<evidence type="ECO:0000313" key="4">
    <source>
        <dbReference type="EMBL" id="XBV85794.1"/>
    </source>
</evidence>
<feature type="domain" description="AB hydrolase-1" evidence="3">
    <location>
        <begin position="27"/>
        <end position="273"/>
    </location>
</feature>
<dbReference type="Gene3D" id="3.40.50.1820">
    <property type="entry name" value="alpha/beta hydrolase"/>
    <property type="match status" value="1"/>
</dbReference>
<dbReference type="SUPFAM" id="SSF53474">
    <property type="entry name" value="alpha/beta-Hydrolases"/>
    <property type="match status" value="1"/>
</dbReference>
<dbReference type="EMBL" id="CP158299">
    <property type="protein sequence ID" value="XBV85794.1"/>
    <property type="molecule type" value="Genomic_DNA"/>
</dbReference>
<gene>
    <name evidence="4" type="ORF">ABOD76_05680</name>
</gene>
<dbReference type="GO" id="GO:0006508">
    <property type="term" value="P:proteolysis"/>
    <property type="evidence" value="ECO:0007669"/>
    <property type="project" value="InterPro"/>
</dbReference>
<dbReference type="RefSeq" id="WP_350243836.1">
    <property type="nucleotide sequence ID" value="NZ_CP158299.1"/>
</dbReference>
<dbReference type="PRINTS" id="PR00793">
    <property type="entry name" value="PROAMNOPTASE"/>
</dbReference>
<comment type="similarity">
    <text evidence="1">Belongs to the peptidase S33 family.</text>
</comment>
<evidence type="ECO:0000256" key="2">
    <source>
        <dbReference type="ARBA" id="ARBA00022801"/>
    </source>
</evidence>
<sequence length="290" mass="31466">MSEPAGRMLDVGDTRLYAEVRGEAHLPPLIVLHGGPGLDHHEFADDLDPLTDTVRLVLLDLRAQGLSARDAAPETWTLPQMAADVSAVAAALGAQRYAVLGHSFGAFVALQHAVAFPGASSATVVSCGVPAARWLEDVPARLETFEPLHLREQVRRSWADEAGVQTEAAFAQLMHDQMPWHFADPQDPRIPAYEERTSGTRYSPEVLRVMAESGYGGLDVEDRLSAVRSPTLVLAGRHDRTCVPEAAEATAAGIPGAQLHIFEQSGHMPFVEQPQDYLNVVRDFLKTQLG</sequence>
<dbReference type="InterPro" id="IPR000073">
    <property type="entry name" value="AB_hydrolase_1"/>
</dbReference>
<dbReference type="GO" id="GO:0008233">
    <property type="term" value="F:peptidase activity"/>
    <property type="evidence" value="ECO:0007669"/>
    <property type="project" value="InterPro"/>
</dbReference>
<dbReference type="PANTHER" id="PTHR43798">
    <property type="entry name" value="MONOACYLGLYCEROL LIPASE"/>
    <property type="match status" value="1"/>
</dbReference>
<accession>A0AAU7UBD5</accession>
<dbReference type="InterPro" id="IPR029058">
    <property type="entry name" value="AB_hydrolase_fold"/>
</dbReference>
<protein>
    <submittedName>
        <fullName evidence="4">Alpha/beta fold hydrolase</fullName>
    </submittedName>
</protein>
<name>A0AAU7UBD5_9DEIO</name>
<dbReference type="InterPro" id="IPR050266">
    <property type="entry name" value="AB_hydrolase_sf"/>
</dbReference>
<dbReference type="KEGG" id="dsc:ABOD76_05680"/>
<proteinExistence type="inferred from homology"/>
<evidence type="ECO:0000259" key="3">
    <source>
        <dbReference type="Pfam" id="PF00561"/>
    </source>
</evidence>
<dbReference type="GO" id="GO:0016020">
    <property type="term" value="C:membrane"/>
    <property type="evidence" value="ECO:0007669"/>
    <property type="project" value="TreeGrafter"/>
</dbReference>
<dbReference type="InterPro" id="IPR002410">
    <property type="entry name" value="Peptidase_S33"/>
</dbReference>
<evidence type="ECO:0000256" key="1">
    <source>
        <dbReference type="ARBA" id="ARBA00010088"/>
    </source>
</evidence>
<organism evidence="4">
    <name type="scientific">Deinococcus sonorensis KR-87</name>
    <dbReference type="NCBI Taxonomy" id="694439"/>
    <lineage>
        <taxon>Bacteria</taxon>
        <taxon>Thermotogati</taxon>
        <taxon>Deinococcota</taxon>
        <taxon>Deinococci</taxon>
        <taxon>Deinococcales</taxon>
        <taxon>Deinococcaceae</taxon>
        <taxon>Deinococcus</taxon>
    </lineage>
</organism>
<keyword evidence="2 4" id="KW-0378">Hydrolase</keyword>
<dbReference type="AlphaFoldDB" id="A0AAU7UBD5"/>
<dbReference type="PANTHER" id="PTHR43798:SF31">
    <property type="entry name" value="AB HYDROLASE SUPERFAMILY PROTEIN YCLE"/>
    <property type="match status" value="1"/>
</dbReference>
<dbReference type="Pfam" id="PF00561">
    <property type="entry name" value="Abhydrolase_1"/>
    <property type="match status" value="1"/>
</dbReference>
<reference evidence="4" key="1">
    <citation type="submission" date="2024-06" db="EMBL/GenBank/DDBJ databases">
        <title>Draft Genome Sequence of Deinococcus sonorensis Type Strain KR-87, a Biofilm Producing Representative of the Genus Deinococcus.</title>
        <authorList>
            <person name="Boren L.S."/>
            <person name="Grosso R.A."/>
            <person name="Hugenberg-Cox A.N."/>
            <person name="Hill J.T.E."/>
            <person name="Albert C.M."/>
            <person name="Tuohy J.M."/>
        </authorList>
    </citation>
    <scope>NUCLEOTIDE SEQUENCE</scope>
    <source>
        <strain evidence="4">KR-87</strain>
    </source>
</reference>